<dbReference type="EMBL" id="BOOG01000007">
    <property type="protein sequence ID" value="GIH68265.1"/>
    <property type="molecule type" value="Genomic_DNA"/>
</dbReference>
<keyword evidence="3" id="KW-1185">Reference proteome</keyword>
<gene>
    <name evidence="2" type="ORF">Mth01_05180</name>
</gene>
<sequence length="49" mass="5115">MVGAQTLRPQGDAHGQPAEQADLPADDPPGTIGDHPHVILLSRHTPAID</sequence>
<dbReference type="Proteomes" id="UP000610966">
    <property type="component" value="Unassembled WGS sequence"/>
</dbReference>
<evidence type="ECO:0000313" key="2">
    <source>
        <dbReference type="EMBL" id="GIH68265.1"/>
    </source>
</evidence>
<evidence type="ECO:0000256" key="1">
    <source>
        <dbReference type="SAM" id="MobiDB-lite"/>
    </source>
</evidence>
<reference evidence="2" key="1">
    <citation type="submission" date="2021-01" db="EMBL/GenBank/DDBJ databases">
        <title>Whole genome shotgun sequence of Sphaerimonospora thailandensis NBRC 107569.</title>
        <authorList>
            <person name="Komaki H."/>
            <person name="Tamura T."/>
        </authorList>
    </citation>
    <scope>NUCLEOTIDE SEQUENCE</scope>
    <source>
        <strain evidence="2">NBRC 107569</strain>
    </source>
</reference>
<organism evidence="2 3">
    <name type="scientific">Sphaerimonospora thailandensis</name>
    <dbReference type="NCBI Taxonomy" id="795644"/>
    <lineage>
        <taxon>Bacteria</taxon>
        <taxon>Bacillati</taxon>
        <taxon>Actinomycetota</taxon>
        <taxon>Actinomycetes</taxon>
        <taxon>Streptosporangiales</taxon>
        <taxon>Streptosporangiaceae</taxon>
        <taxon>Sphaerimonospora</taxon>
    </lineage>
</organism>
<proteinExistence type="predicted"/>
<feature type="region of interest" description="Disordered" evidence="1">
    <location>
        <begin position="1"/>
        <end position="49"/>
    </location>
</feature>
<evidence type="ECO:0000313" key="3">
    <source>
        <dbReference type="Proteomes" id="UP000610966"/>
    </source>
</evidence>
<comment type="caution">
    <text evidence="2">The sequence shown here is derived from an EMBL/GenBank/DDBJ whole genome shotgun (WGS) entry which is preliminary data.</text>
</comment>
<dbReference type="AlphaFoldDB" id="A0A8J3R5P7"/>
<accession>A0A8J3R5P7</accession>
<name>A0A8J3R5P7_9ACTN</name>
<protein>
    <submittedName>
        <fullName evidence="2">Uncharacterized protein</fullName>
    </submittedName>
</protein>